<evidence type="ECO:0000259" key="1">
    <source>
        <dbReference type="Pfam" id="PF23554"/>
    </source>
</evidence>
<evidence type="ECO:0000313" key="2">
    <source>
        <dbReference type="EMBL" id="OTF72738.1"/>
    </source>
</evidence>
<sequence>MAINRIMLYSLTMLRTIMTRKFLGHDHFDETIWRMYFKLTIAFLTQSRLQLEQSSSSSWAKRRFILDVYGYDMRIIMGSELVSCWELIGPFKISFIPNLVGSFIDVTLVPEVELRCATIPIFYDMLMVDYMANGNFKQ</sequence>
<organism evidence="2 3">
    <name type="scientific">Euroglyphus maynei</name>
    <name type="common">Mayne's house dust mite</name>
    <dbReference type="NCBI Taxonomy" id="6958"/>
    <lineage>
        <taxon>Eukaryota</taxon>
        <taxon>Metazoa</taxon>
        <taxon>Ecdysozoa</taxon>
        <taxon>Arthropoda</taxon>
        <taxon>Chelicerata</taxon>
        <taxon>Arachnida</taxon>
        <taxon>Acari</taxon>
        <taxon>Acariformes</taxon>
        <taxon>Sarcoptiformes</taxon>
        <taxon>Astigmata</taxon>
        <taxon>Psoroptidia</taxon>
        <taxon>Analgoidea</taxon>
        <taxon>Pyroglyphidae</taxon>
        <taxon>Pyroglyphinae</taxon>
        <taxon>Euroglyphus</taxon>
    </lineage>
</organism>
<dbReference type="GO" id="GO:0005737">
    <property type="term" value="C:cytoplasm"/>
    <property type="evidence" value="ECO:0007669"/>
    <property type="project" value="TreeGrafter"/>
</dbReference>
<accession>A0A1Y3AY53</accession>
<dbReference type="GO" id="GO:0031267">
    <property type="term" value="F:small GTPase binding"/>
    <property type="evidence" value="ECO:0007669"/>
    <property type="project" value="TreeGrafter"/>
</dbReference>
<dbReference type="GO" id="GO:0007264">
    <property type="term" value="P:small GTPase-mediated signal transduction"/>
    <property type="evidence" value="ECO:0007669"/>
    <property type="project" value="InterPro"/>
</dbReference>
<keyword evidence="3" id="KW-1185">Reference proteome</keyword>
<name>A0A1Y3AY53_EURMA</name>
<dbReference type="GO" id="GO:0005886">
    <property type="term" value="C:plasma membrane"/>
    <property type="evidence" value="ECO:0007669"/>
    <property type="project" value="TreeGrafter"/>
</dbReference>
<evidence type="ECO:0000313" key="3">
    <source>
        <dbReference type="Proteomes" id="UP000194236"/>
    </source>
</evidence>
<dbReference type="InterPro" id="IPR056372">
    <property type="entry name" value="TPR_DOCK"/>
</dbReference>
<dbReference type="GO" id="GO:0005085">
    <property type="term" value="F:guanyl-nucleotide exchange factor activity"/>
    <property type="evidence" value="ECO:0007669"/>
    <property type="project" value="InterPro"/>
</dbReference>
<gene>
    <name evidence="2" type="ORF">BLA29_012850</name>
</gene>
<dbReference type="InterPro" id="IPR026791">
    <property type="entry name" value="DOCK"/>
</dbReference>
<dbReference type="PANTHER" id="PTHR45653">
    <property type="entry name" value="DEDICATOR OF CYTOKINESIS"/>
    <property type="match status" value="1"/>
</dbReference>
<dbReference type="Pfam" id="PF23554">
    <property type="entry name" value="TPR_DOCK"/>
    <property type="match status" value="1"/>
</dbReference>
<reference evidence="2 3" key="1">
    <citation type="submission" date="2017-03" db="EMBL/GenBank/DDBJ databases">
        <title>Genome Survey of Euroglyphus maynei.</title>
        <authorList>
            <person name="Arlian L.G."/>
            <person name="Morgan M.S."/>
            <person name="Rider S.D."/>
        </authorList>
    </citation>
    <scope>NUCLEOTIDE SEQUENCE [LARGE SCALE GENOMIC DNA]</scope>
    <source>
        <strain evidence="2">Arlian Lab</strain>
        <tissue evidence="2">Whole body</tissue>
    </source>
</reference>
<protein>
    <recommendedName>
        <fullName evidence="1">Dedicator of cytokinesis TPR repeats region domain-containing protein</fullName>
    </recommendedName>
</protein>
<dbReference type="AlphaFoldDB" id="A0A1Y3AY53"/>
<dbReference type="Proteomes" id="UP000194236">
    <property type="component" value="Unassembled WGS sequence"/>
</dbReference>
<feature type="domain" description="Dedicator of cytokinesis TPR repeats region" evidence="1">
    <location>
        <begin position="1"/>
        <end position="138"/>
    </location>
</feature>
<dbReference type="OrthoDB" id="18896at2759"/>
<dbReference type="PANTHER" id="PTHR45653:SF12">
    <property type="entry name" value="SPONGE, ISOFORM E"/>
    <property type="match status" value="1"/>
</dbReference>
<feature type="non-terminal residue" evidence="2">
    <location>
        <position position="138"/>
    </location>
</feature>
<proteinExistence type="predicted"/>
<comment type="caution">
    <text evidence="2">The sequence shown here is derived from an EMBL/GenBank/DDBJ whole genome shotgun (WGS) entry which is preliminary data.</text>
</comment>
<dbReference type="EMBL" id="MUJZ01054881">
    <property type="protein sequence ID" value="OTF72738.1"/>
    <property type="molecule type" value="Genomic_DNA"/>
</dbReference>